<dbReference type="Gene3D" id="1.20.80.10">
    <property type="match status" value="1"/>
</dbReference>
<dbReference type="InterPro" id="IPR019749">
    <property type="entry name" value="Band_41_domain"/>
</dbReference>
<dbReference type="Pfam" id="PF00373">
    <property type="entry name" value="FERM_M"/>
    <property type="match status" value="1"/>
</dbReference>
<keyword evidence="3" id="KW-0597">Phosphoprotein</keyword>
<dbReference type="PROSITE" id="PS50057">
    <property type="entry name" value="FERM_3"/>
    <property type="match status" value="1"/>
</dbReference>
<dbReference type="SMART" id="SM00295">
    <property type="entry name" value="B41"/>
    <property type="match status" value="1"/>
</dbReference>
<dbReference type="Proteomes" id="UP000515159">
    <property type="component" value="Chromosome 3"/>
</dbReference>
<evidence type="ECO:0000259" key="7">
    <source>
        <dbReference type="PROSITE" id="PS50057"/>
    </source>
</evidence>
<keyword evidence="2" id="KW-0963">Cytoplasm</keyword>
<dbReference type="FunFam" id="2.30.29.30:FF:000001">
    <property type="entry name" value="Erythrocyte membrane protein band 4.1"/>
    <property type="match status" value="1"/>
</dbReference>
<dbReference type="GO" id="GO:0005886">
    <property type="term" value="C:plasma membrane"/>
    <property type="evidence" value="ECO:0007669"/>
    <property type="project" value="TreeGrafter"/>
</dbReference>
<dbReference type="Pfam" id="PF09379">
    <property type="entry name" value="FERM_N"/>
    <property type="match status" value="1"/>
</dbReference>
<organism evidence="8 9">
    <name type="scientific">Geotrypetes seraphini</name>
    <name type="common">Gaboon caecilian</name>
    <name type="synonym">Caecilia seraphini</name>
    <dbReference type="NCBI Taxonomy" id="260995"/>
    <lineage>
        <taxon>Eukaryota</taxon>
        <taxon>Metazoa</taxon>
        <taxon>Chordata</taxon>
        <taxon>Craniata</taxon>
        <taxon>Vertebrata</taxon>
        <taxon>Euteleostomi</taxon>
        <taxon>Amphibia</taxon>
        <taxon>Gymnophiona</taxon>
        <taxon>Geotrypetes</taxon>
    </lineage>
</organism>
<dbReference type="CTD" id="2037"/>
<evidence type="ECO:0000256" key="1">
    <source>
        <dbReference type="ARBA" id="ARBA00004245"/>
    </source>
</evidence>
<evidence type="ECO:0000313" key="8">
    <source>
        <dbReference type="Proteomes" id="UP000515159"/>
    </source>
</evidence>
<dbReference type="InterPro" id="IPR035963">
    <property type="entry name" value="FERM_2"/>
</dbReference>
<keyword evidence="5" id="KW-0206">Cytoskeleton</keyword>
<evidence type="ECO:0000256" key="6">
    <source>
        <dbReference type="SAM" id="MobiDB-lite"/>
    </source>
</evidence>
<dbReference type="Gene3D" id="3.10.20.90">
    <property type="entry name" value="Phosphatidylinositol 3-kinase Catalytic Subunit, Chain A, domain 1"/>
    <property type="match status" value="1"/>
</dbReference>
<proteinExistence type="predicted"/>
<keyword evidence="4" id="KW-0009">Actin-binding</keyword>
<dbReference type="GeneID" id="117356660"/>
<dbReference type="PROSITE" id="PS00660">
    <property type="entry name" value="FERM_1"/>
    <property type="match status" value="1"/>
</dbReference>
<dbReference type="Gene3D" id="2.30.29.30">
    <property type="entry name" value="Pleckstrin-homology domain (PH domain)/Phosphotyrosine-binding domain (PTB)"/>
    <property type="match status" value="1"/>
</dbReference>
<comment type="subcellular location">
    <subcellularLocation>
        <location evidence="1">Cytoplasm</location>
        <location evidence="1">Cytoskeleton</location>
    </subcellularLocation>
</comment>
<dbReference type="SUPFAM" id="SSF47031">
    <property type="entry name" value="Second domain of FERM"/>
    <property type="match status" value="1"/>
</dbReference>
<dbReference type="InterPro" id="IPR011993">
    <property type="entry name" value="PH-like_dom_sf"/>
</dbReference>
<dbReference type="RefSeq" id="XP_033792099.1">
    <property type="nucleotide sequence ID" value="XM_033936208.1"/>
</dbReference>
<sequence>MMTEADPGVEIKESEKTEEQTEQLPLKAEVNENGEDTEGNPDEIFEQTSGSSLAKQSSPGKQKKEKELSESKGIYRFIPPWLKKQKSQSQIEPKENGEKKEIPLDKAEEIELEQPEKGIAKTEKELERIADNEKAKAEVNERGEKQSVSNAEVQPAKEQTKEEMEQVLEEKEEIQTEQVKKESKEIQTVEANADISHKTSKKVKTVPCKVILLDSTEFNCEVEKRAKGQVVLDKVCEQLNLLEKDYFGLSIPDNADEKCWLDLAKEIKRQIRSFPWVFDFNVKFYPPDPSQLTEDITRYFLCLQLRQDIASGRLPCSFVTHSLFGSYALQAELGDYDPEEHSSDYISEFQFAPSQTKEMEDKVVELHKTHRGLTPAQADFQFLENAKKLSMYGVDLHHAKDSEGVDIMLGVCANGLLIYKDRLRINRFAWPKILKISYRRNNFYIKVRPGELEQFESTIGFKLPNHRAAKRLWKVCVEHHTFFRLMLPEQPPKAKFLSLGSKFRYSGRTLSQTRQASTLIDRPAPSFERTSSKRVSRSLDGAPIGNITDQSLLKDFSLSPEGTTIDGAVSDFAVKDKDTGSPDRILQLELPQDAKSADEIENIMEEKNQTEIVLDERVVPEEIKKETNEKVNGDGKPPGQTQIAIVLTKKDSASSSLSDSSSDSEDEGAEYQTDNKMSESGIKEELEEHLEDSKEFAAKNVEYTTAIESSSIVVTVAHTEDNAEVLNHEVTVIVDISEDKTISEETNQDMNFEERDQPKINGDVSHIDIDDDTQIISCSEPPVVKTEMVTISDAIQRMEISTKEVPIVQTETKTITYEASQMDGSGDSESGVLIGAQTITSESVSTTMTTHITKTVKDGVPETRIEKRIVITGDTDIDHDEALAQAIREAKEQHPDMAITRVVVHKETELTEEGEED</sequence>
<evidence type="ECO:0000313" key="9">
    <source>
        <dbReference type="RefSeq" id="XP_033792099.1"/>
    </source>
</evidence>
<dbReference type="AlphaFoldDB" id="A0A6P8Q729"/>
<dbReference type="InterPro" id="IPR018980">
    <property type="entry name" value="FERM_PH-like_C"/>
</dbReference>
<evidence type="ECO:0000256" key="3">
    <source>
        <dbReference type="ARBA" id="ARBA00022553"/>
    </source>
</evidence>
<dbReference type="GO" id="GO:0031032">
    <property type="term" value="P:actomyosin structure organization"/>
    <property type="evidence" value="ECO:0007669"/>
    <property type="project" value="TreeGrafter"/>
</dbReference>
<dbReference type="PRINTS" id="PR00935">
    <property type="entry name" value="BAND41"/>
</dbReference>
<evidence type="ECO:0000256" key="4">
    <source>
        <dbReference type="ARBA" id="ARBA00023203"/>
    </source>
</evidence>
<feature type="region of interest" description="Disordered" evidence="6">
    <location>
        <begin position="138"/>
        <end position="159"/>
    </location>
</feature>
<feature type="region of interest" description="Disordered" evidence="6">
    <location>
        <begin position="1"/>
        <end position="125"/>
    </location>
</feature>
<accession>A0A6P8Q729</accession>
<feature type="compositionally biased region" description="Acidic residues" evidence="6">
    <location>
        <begin position="32"/>
        <end position="45"/>
    </location>
</feature>
<dbReference type="InterPro" id="IPR014352">
    <property type="entry name" value="FERM/acyl-CoA-bd_prot_sf"/>
</dbReference>
<dbReference type="InterPro" id="IPR019747">
    <property type="entry name" value="FERM_CS"/>
</dbReference>
<dbReference type="Pfam" id="PF08736">
    <property type="entry name" value="FA"/>
    <property type="match status" value="1"/>
</dbReference>
<name>A0A6P8Q729_GEOSA</name>
<feature type="compositionally biased region" description="Basic and acidic residues" evidence="6">
    <location>
        <begin position="92"/>
        <end position="125"/>
    </location>
</feature>
<dbReference type="SMART" id="SM01196">
    <property type="entry name" value="FERM_C"/>
    <property type="match status" value="1"/>
</dbReference>
<dbReference type="PANTHER" id="PTHR23280">
    <property type="entry name" value="4.1 G PROTEIN"/>
    <property type="match status" value="1"/>
</dbReference>
<dbReference type="InterPro" id="IPR000798">
    <property type="entry name" value="Ez/rad/moesin-like"/>
</dbReference>
<dbReference type="InterPro" id="IPR019748">
    <property type="entry name" value="FERM_central"/>
</dbReference>
<protein>
    <submittedName>
        <fullName evidence="9">Band 4.1-like protein 2 isoform X7</fullName>
    </submittedName>
</protein>
<feature type="region of interest" description="Disordered" evidence="6">
    <location>
        <begin position="648"/>
        <end position="679"/>
    </location>
</feature>
<feature type="compositionally biased region" description="Polar residues" evidence="6">
    <location>
        <begin position="46"/>
        <end position="60"/>
    </location>
</feature>
<dbReference type="GO" id="GO:0003779">
    <property type="term" value="F:actin binding"/>
    <property type="evidence" value="ECO:0007669"/>
    <property type="project" value="UniProtKB-KW"/>
</dbReference>
<dbReference type="InterPro" id="IPR029071">
    <property type="entry name" value="Ubiquitin-like_domsf"/>
</dbReference>
<dbReference type="SUPFAM" id="SSF50729">
    <property type="entry name" value="PH domain-like"/>
    <property type="match status" value="1"/>
</dbReference>
<dbReference type="InterPro" id="IPR000299">
    <property type="entry name" value="FERM_domain"/>
</dbReference>
<evidence type="ECO:0000256" key="2">
    <source>
        <dbReference type="ARBA" id="ARBA00022490"/>
    </source>
</evidence>
<dbReference type="Pfam" id="PF09380">
    <property type="entry name" value="FERM_C"/>
    <property type="match status" value="1"/>
</dbReference>
<dbReference type="CDD" id="cd14473">
    <property type="entry name" value="FERM_B-lobe"/>
    <property type="match status" value="1"/>
</dbReference>
<dbReference type="Pfam" id="PF05902">
    <property type="entry name" value="4_1_CTD"/>
    <property type="match status" value="1"/>
</dbReference>
<dbReference type="PIRSF" id="PIRSF002304">
    <property type="entry name" value="Membrane_skeletal_4_1"/>
    <property type="match status" value="1"/>
</dbReference>
<dbReference type="CDD" id="cd13184">
    <property type="entry name" value="FERM_C_4_1_family"/>
    <property type="match status" value="1"/>
</dbReference>
<dbReference type="SMART" id="SM01195">
    <property type="entry name" value="FA"/>
    <property type="match status" value="1"/>
</dbReference>
<gene>
    <name evidence="9" type="primary">EPB41L2</name>
</gene>
<dbReference type="InterPro" id="IPR018979">
    <property type="entry name" value="FERM_N"/>
</dbReference>
<dbReference type="GO" id="GO:0005856">
    <property type="term" value="C:cytoskeleton"/>
    <property type="evidence" value="ECO:0007669"/>
    <property type="project" value="UniProtKB-SubCell"/>
</dbReference>
<keyword evidence="8" id="KW-1185">Reference proteome</keyword>
<dbReference type="FunFam" id="1.20.80.10:FF:000001">
    <property type="entry name" value="Erythrocyte membrane protein band 4.1"/>
    <property type="match status" value="1"/>
</dbReference>
<dbReference type="PRINTS" id="PR00661">
    <property type="entry name" value="ERMFAMILY"/>
</dbReference>
<dbReference type="PROSITE" id="PS00661">
    <property type="entry name" value="FERM_2"/>
    <property type="match status" value="1"/>
</dbReference>
<reference evidence="9" key="1">
    <citation type="submission" date="2025-08" db="UniProtKB">
        <authorList>
            <consortium name="RefSeq"/>
        </authorList>
    </citation>
    <scope>IDENTIFICATION</scope>
</reference>
<dbReference type="InterPro" id="IPR008379">
    <property type="entry name" value="Band_4.1_C"/>
</dbReference>
<dbReference type="PANTHER" id="PTHR23280:SF17">
    <property type="entry name" value="BAND 4.1-LIKE PROTEIN 2"/>
    <property type="match status" value="1"/>
</dbReference>
<evidence type="ECO:0000256" key="5">
    <source>
        <dbReference type="ARBA" id="ARBA00023212"/>
    </source>
</evidence>
<dbReference type="InterPro" id="IPR014847">
    <property type="entry name" value="FA"/>
</dbReference>
<dbReference type="FunFam" id="3.10.20.90:FF:000002">
    <property type="entry name" value="Erythrocyte protein band 4.1-like 3"/>
    <property type="match status" value="1"/>
</dbReference>
<feature type="domain" description="FERM" evidence="7">
    <location>
        <begin position="206"/>
        <end position="487"/>
    </location>
</feature>
<dbReference type="GO" id="GO:0005198">
    <property type="term" value="F:structural molecule activity"/>
    <property type="evidence" value="ECO:0007669"/>
    <property type="project" value="InterPro"/>
</dbReference>
<feature type="compositionally biased region" description="Basic and acidic residues" evidence="6">
    <location>
        <begin position="9"/>
        <end position="19"/>
    </location>
</feature>
<dbReference type="SUPFAM" id="SSF54236">
    <property type="entry name" value="Ubiquitin-like"/>
    <property type="match status" value="1"/>
</dbReference>